<dbReference type="GeneID" id="140701768"/>
<feature type="compositionally biased region" description="Polar residues" evidence="1">
    <location>
        <begin position="253"/>
        <end position="273"/>
    </location>
</feature>
<evidence type="ECO:0000256" key="2">
    <source>
        <dbReference type="SAM" id="Phobius"/>
    </source>
</evidence>
<protein>
    <submittedName>
        <fullName evidence="5">Tumor protein p53-inducible protein 13</fullName>
    </submittedName>
</protein>
<feature type="region of interest" description="Disordered" evidence="1">
    <location>
        <begin position="168"/>
        <end position="190"/>
    </location>
</feature>
<proteinExistence type="predicted"/>
<reference evidence="5" key="1">
    <citation type="submission" date="2025-08" db="UniProtKB">
        <authorList>
            <consortium name="RefSeq"/>
        </authorList>
    </citation>
    <scope>IDENTIFICATION</scope>
</reference>
<dbReference type="PANTHER" id="PTHR34179">
    <property type="entry name" value="TUMOR PROTEIN P53-INDUCIBLE PROTEIN 13"/>
    <property type="match status" value="1"/>
</dbReference>
<feature type="region of interest" description="Disordered" evidence="1">
    <location>
        <begin position="331"/>
        <end position="350"/>
    </location>
</feature>
<sequence length="438" mass="48018">MAEPPPPLPPGAPILLALLSLAGSGAPGGGGQIYFQQDLPPGERPCCRGGYGPTPLQESQDVFRDAKRICNQSSIPDRGGSRHLIWEVYRREGFHPPQKFLRGLQHKDVALFYHPCLHPSLRRQLIRLARACGPHIQLTPHRSLPREQPPALVSWDIAQWRPKAELARDVSQQLTRQPGANESEEGGRRGRPVWELTPLLAKIRAVCRSHRAQAFQRFFRKQSEKKPSKLQPRRRRAFLWPGRPASSPKAQRGNRNLAATTSVHRTSATSLPTGKQDVPGPSGPEGEGRLSAPPHPGPQVSLAALSTEADRVAPVTGCPCPGGDLRKAHGLLGKAAKGPPGRGGPRVPTPRTEEAAWAASALAFLLAVLTLAVLYTRLHRKCRRGRSLYWTTAGEEGQDTVAAVLKRRLLSAQARRKKRPRPLPQRPLWSETSSDSSE</sequence>
<feature type="region of interest" description="Disordered" evidence="1">
    <location>
        <begin position="413"/>
        <end position="438"/>
    </location>
</feature>
<feature type="compositionally biased region" description="Polar residues" evidence="1">
    <location>
        <begin position="170"/>
        <end position="180"/>
    </location>
</feature>
<keyword evidence="2" id="KW-1133">Transmembrane helix</keyword>
<evidence type="ECO:0000313" key="5">
    <source>
        <dbReference type="RefSeq" id="XP_072834769.1"/>
    </source>
</evidence>
<accession>A0ABM5ENP2</accession>
<name>A0ABM5ENP2_9SAUR</name>
<evidence type="ECO:0000256" key="3">
    <source>
        <dbReference type="SAM" id="SignalP"/>
    </source>
</evidence>
<dbReference type="Pfam" id="PF11303">
    <property type="entry name" value="DUF3105"/>
    <property type="match status" value="1"/>
</dbReference>
<keyword evidence="3" id="KW-0732">Signal</keyword>
<keyword evidence="2" id="KW-0472">Membrane</keyword>
<dbReference type="InterPro" id="IPR021454">
    <property type="entry name" value="DUF3105"/>
</dbReference>
<feature type="chain" id="PRO_5045514816" evidence="3">
    <location>
        <begin position="32"/>
        <end position="438"/>
    </location>
</feature>
<dbReference type="Proteomes" id="UP001652642">
    <property type="component" value="Chromosome 7"/>
</dbReference>
<keyword evidence="2" id="KW-0812">Transmembrane</keyword>
<feature type="signal peptide" evidence="3">
    <location>
        <begin position="1"/>
        <end position="31"/>
    </location>
</feature>
<gene>
    <name evidence="5" type="primary">TP53I13</name>
</gene>
<feature type="region of interest" description="Disordered" evidence="1">
    <location>
        <begin position="218"/>
        <end position="301"/>
    </location>
</feature>
<organism evidence="4 5">
    <name type="scientific">Pogona vitticeps</name>
    <name type="common">central bearded dragon</name>
    <dbReference type="NCBI Taxonomy" id="103695"/>
    <lineage>
        <taxon>Eukaryota</taxon>
        <taxon>Metazoa</taxon>
        <taxon>Chordata</taxon>
        <taxon>Craniata</taxon>
        <taxon>Vertebrata</taxon>
        <taxon>Euteleostomi</taxon>
        <taxon>Lepidosauria</taxon>
        <taxon>Squamata</taxon>
        <taxon>Bifurcata</taxon>
        <taxon>Unidentata</taxon>
        <taxon>Episquamata</taxon>
        <taxon>Toxicofera</taxon>
        <taxon>Iguania</taxon>
        <taxon>Acrodonta</taxon>
        <taxon>Agamidae</taxon>
        <taxon>Amphibolurinae</taxon>
        <taxon>Pogona</taxon>
    </lineage>
</organism>
<evidence type="ECO:0000313" key="4">
    <source>
        <dbReference type="Proteomes" id="UP001652642"/>
    </source>
</evidence>
<keyword evidence="4" id="KW-1185">Reference proteome</keyword>
<dbReference type="RefSeq" id="XP_072834769.1">
    <property type="nucleotide sequence ID" value="XM_072978668.1"/>
</dbReference>
<feature type="transmembrane region" description="Helical" evidence="2">
    <location>
        <begin position="355"/>
        <end position="376"/>
    </location>
</feature>
<feature type="compositionally biased region" description="Low complexity" evidence="1">
    <location>
        <begin position="333"/>
        <end position="350"/>
    </location>
</feature>
<dbReference type="PANTHER" id="PTHR34179:SF1">
    <property type="entry name" value="TUMOR PROTEIN P53-INDUCIBLE PROTEIN 13"/>
    <property type="match status" value="1"/>
</dbReference>
<evidence type="ECO:0000256" key="1">
    <source>
        <dbReference type="SAM" id="MobiDB-lite"/>
    </source>
</evidence>